<name>A0A1M5URX9_9EURY</name>
<dbReference type="InterPro" id="IPR036388">
    <property type="entry name" value="WH-like_DNA-bd_sf"/>
</dbReference>
<evidence type="ECO:0000313" key="1">
    <source>
        <dbReference type="EMBL" id="SHH65827.1"/>
    </source>
</evidence>
<dbReference type="OrthoDB" id="189973at2157"/>
<evidence type="ECO:0000313" key="2">
    <source>
        <dbReference type="Proteomes" id="UP000184357"/>
    </source>
</evidence>
<dbReference type="EMBL" id="FQWV01000012">
    <property type="protein sequence ID" value="SHH65827.1"/>
    <property type="molecule type" value="Genomic_DNA"/>
</dbReference>
<dbReference type="GO" id="GO:0003677">
    <property type="term" value="F:DNA binding"/>
    <property type="evidence" value="ECO:0007669"/>
    <property type="project" value="UniProtKB-KW"/>
</dbReference>
<dbReference type="RefSeq" id="WP_073311242.1">
    <property type="nucleotide sequence ID" value="NZ_FQWV01000012.1"/>
</dbReference>
<reference evidence="1 2" key="1">
    <citation type="submission" date="2016-11" db="EMBL/GenBank/DDBJ databases">
        <authorList>
            <person name="Jaros S."/>
            <person name="Januszkiewicz K."/>
            <person name="Wedrychowicz H."/>
        </authorList>
    </citation>
    <scope>NUCLEOTIDE SEQUENCE [LARGE SCALE GENOMIC DNA]</scope>
    <source>
        <strain evidence="1 2">DSM 9297</strain>
    </source>
</reference>
<dbReference type="SUPFAM" id="SSF46785">
    <property type="entry name" value="Winged helix' DNA-binding domain"/>
    <property type="match status" value="1"/>
</dbReference>
<dbReference type="AlphaFoldDB" id="A0A1M5URX9"/>
<protein>
    <submittedName>
        <fullName evidence="1">Winged helix-turn-helix DNA-binding</fullName>
    </submittedName>
</protein>
<organism evidence="1 2">
    <name type="scientific">Halobaculum gomorrense</name>
    <dbReference type="NCBI Taxonomy" id="43928"/>
    <lineage>
        <taxon>Archaea</taxon>
        <taxon>Methanobacteriati</taxon>
        <taxon>Methanobacteriota</taxon>
        <taxon>Stenosarchaea group</taxon>
        <taxon>Halobacteria</taxon>
        <taxon>Halobacteriales</taxon>
        <taxon>Haloferacaceae</taxon>
        <taxon>Halobaculum</taxon>
    </lineage>
</organism>
<proteinExistence type="predicted"/>
<dbReference type="Proteomes" id="UP000184357">
    <property type="component" value="Unassembled WGS sequence"/>
</dbReference>
<dbReference type="InterPro" id="IPR036390">
    <property type="entry name" value="WH_DNA-bd_sf"/>
</dbReference>
<dbReference type="STRING" id="43928.SAMN05443636_3114"/>
<keyword evidence="1" id="KW-0238">DNA-binding</keyword>
<accession>A0A1M5URX9</accession>
<keyword evidence="2" id="KW-1185">Reference proteome</keyword>
<sequence length="80" mass="9059">MAGRKRQVSDTEILRQFALSAEPVLVASELAEEFDMSRQGIFDRLQQLEEEGYVESAMKASARVWWITSAGKRHLVDSSD</sequence>
<gene>
    <name evidence="1" type="ORF">SAMN05443636_3114</name>
</gene>
<dbReference type="Pfam" id="PF13412">
    <property type="entry name" value="HTH_24"/>
    <property type="match status" value="1"/>
</dbReference>
<dbReference type="Gene3D" id="1.10.10.10">
    <property type="entry name" value="Winged helix-like DNA-binding domain superfamily/Winged helix DNA-binding domain"/>
    <property type="match status" value="1"/>
</dbReference>